<comment type="caution">
    <text evidence="2">The sequence shown here is derived from an EMBL/GenBank/DDBJ whole genome shotgun (WGS) entry which is preliminary data.</text>
</comment>
<dbReference type="SUPFAM" id="SSF55729">
    <property type="entry name" value="Acyl-CoA N-acyltransferases (Nat)"/>
    <property type="match status" value="1"/>
</dbReference>
<dbReference type="EMBL" id="BAER01000014">
    <property type="protein sequence ID" value="GAC31257.1"/>
    <property type="molecule type" value="Genomic_DNA"/>
</dbReference>
<dbReference type="Proteomes" id="UP000006322">
    <property type="component" value="Unassembled WGS sequence"/>
</dbReference>
<keyword evidence="3" id="KW-1185">Reference proteome</keyword>
<dbReference type="Pfam" id="PF13302">
    <property type="entry name" value="Acetyltransf_3"/>
    <property type="match status" value="1"/>
</dbReference>
<dbReference type="GO" id="GO:0016747">
    <property type="term" value="F:acyltransferase activity, transferring groups other than amino-acyl groups"/>
    <property type="evidence" value="ECO:0007669"/>
    <property type="project" value="InterPro"/>
</dbReference>
<evidence type="ECO:0000313" key="3">
    <source>
        <dbReference type="Proteomes" id="UP000006322"/>
    </source>
</evidence>
<dbReference type="STRING" id="1129793.GPLA_0338"/>
<evidence type="ECO:0000259" key="1">
    <source>
        <dbReference type="Pfam" id="PF13302"/>
    </source>
</evidence>
<sequence length="69" mass="7806">MQKNDRAFIGFVGLHIANTNLPGSPCVEIGWRLHRYRWAKGFATEAAEKALEYAFVQLQLTQLMSLPLS</sequence>
<dbReference type="InterPro" id="IPR016181">
    <property type="entry name" value="Acyl_CoA_acyltransferase"/>
</dbReference>
<dbReference type="Gene3D" id="3.40.630.30">
    <property type="match status" value="1"/>
</dbReference>
<dbReference type="RefSeq" id="WP_007103063.1">
    <property type="nucleotide sequence ID" value="NZ_BAER01000014.1"/>
</dbReference>
<organism evidence="2 3">
    <name type="scientific">Paraglaciecola polaris LMG 21857</name>
    <dbReference type="NCBI Taxonomy" id="1129793"/>
    <lineage>
        <taxon>Bacteria</taxon>
        <taxon>Pseudomonadati</taxon>
        <taxon>Pseudomonadota</taxon>
        <taxon>Gammaproteobacteria</taxon>
        <taxon>Alteromonadales</taxon>
        <taxon>Alteromonadaceae</taxon>
        <taxon>Paraglaciecola</taxon>
    </lineage>
</organism>
<gene>
    <name evidence="2" type="ORF">GPLA_0338</name>
</gene>
<reference evidence="3" key="1">
    <citation type="journal article" date="2014" name="Environ. Microbiol.">
        <title>Comparative genomics of the marine bacterial genus Glaciecola reveals the high degree of genomic diversity and genomic characteristic for cold adaptation.</title>
        <authorList>
            <person name="Qin Q.L."/>
            <person name="Xie B.B."/>
            <person name="Yu Y."/>
            <person name="Shu Y.L."/>
            <person name="Rong J.C."/>
            <person name="Zhang Y.J."/>
            <person name="Zhao D.L."/>
            <person name="Chen X.L."/>
            <person name="Zhang X.Y."/>
            <person name="Chen B."/>
            <person name="Zhou B.C."/>
            <person name="Zhang Y.Z."/>
        </authorList>
    </citation>
    <scope>NUCLEOTIDE SEQUENCE [LARGE SCALE GENOMIC DNA]</scope>
    <source>
        <strain evidence="3">LMG 21857</strain>
    </source>
</reference>
<dbReference type="InterPro" id="IPR000182">
    <property type="entry name" value="GNAT_dom"/>
</dbReference>
<feature type="domain" description="N-acetyltransferase" evidence="1">
    <location>
        <begin position="4"/>
        <end position="65"/>
    </location>
</feature>
<dbReference type="AlphaFoldDB" id="K6ZLP4"/>
<protein>
    <recommendedName>
        <fullName evidence="1">N-acetyltransferase domain-containing protein</fullName>
    </recommendedName>
</protein>
<accession>K6ZLP4</accession>
<evidence type="ECO:0000313" key="2">
    <source>
        <dbReference type="EMBL" id="GAC31257.1"/>
    </source>
</evidence>
<proteinExistence type="predicted"/>
<name>K6ZLP4_9ALTE</name>